<feature type="transmembrane region" description="Helical" evidence="1">
    <location>
        <begin position="120"/>
        <end position="139"/>
    </location>
</feature>
<accession>A0A2M8HBJ1</accession>
<sequence>MTLYPEHRYDDHGQLRPPIWFWPIALLLTRSVWLFLMAGVTRESGSEILTLFYPDRMSLYLGLLSDLPAMLALLAYGGTHQKTHSVRAWLRRRSRGLLLCSTLSGLTLQLHSLNLQKWSFSWPTALVLIGSLWALWYLLKSRQLREYAVDEPHVQTVIGADTGK</sequence>
<feature type="transmembrane region" description="Helical" evidence="1">
    <location>
        <begin position="58"/>
        <end position="76"/>
    </location>
</feature>
<dbReference type="Pfam" id="PF11143">
    <property type="entry name" value="DUF2919"/>
    <property type="match status" value="1"/>
</dbReference>
<protein>
    <submittedName>
        <fullName evidence="2">DUF2919 domain-containing protein</fullName>
    </submittedName>
</protein>
<proteinExistence type="predicted"/>
<organism evidence="2 3">
    <name type="scientific">Aeromonas lusitana</name>
    <dbReference type="NCBI Taxonomy" id="931529"/>
    <lineage>
        <taxon>Bacteria</taxon>
        <taxon>Pseudomonadati</taxon>
        <taxon>Pseudomonadota</taxon>
        <taxon>Gammaproteobacteria</taxon>
        <taxon>Aeromonadales</taxon>
        <taxon>Aeromonadaceae</taxon>
        <taxon>Aeromonas</taxon>
    </lineage>
</organism>
<dbReference type="OrthoDB" id="6314776at2"/>
<dbReference type="Proteomes" id="UP000232060">
    <property type="component" value="Unassembled WGS sequence"/>
</dbReference>
<comment type="caution">
    <text evidence="2">The sequence shown here is derived from an EMBL/GenBank/DDBJ whole genome shotgun (WGS) entry which is preliminary data.</text>
</comment>
<dbReference type="EMBL" id="PGCP01000008">
    <property type="protein sequence ID" value="PJC93947.1"/>
    <property type="molecule type" value="Genomic_DNA"/>
</dbReference>
<feature type="transmembrane region" description="Helical" evidence="1">
    <location>
        <begin position="20"/>
        <end position="38"/>
    </location>
</feature>
<dbReference type="InterPro" id="IPR021318">
    <property type="entry name" value="DUF2919"/>
</dbReference>
<evidence type="ECO:0000313" key="3">
    <source>
        <dbReference type="Proteomes" id="UP000232060"/>
    </source>
</evidence>
<dbReference type="RefSeq" id="WP_100859193.1">
    <property type="nucleotide sequence ID" value="NZ_PGCP01000008.1"/>
</dbReference>
<name>A0A2M8HBJ1_9GAMM</name>
<gene>
    <name evidence="2" type="ORF">CUC44_06650</name>
</gene>
<evidence type="ECO:0000256" key="1">
    <source>
        <dbReference type="SAM" id="Phobius"/>
    </source>
</evidence>
<reference evidence="2 3" key="1">
    <citation type="submission" date="2017-11" db="EMBL/GenBank/DDBJ databases">
        <title>Draft genome sequence of environmental isolate Aeromonas lusitania sp. nov. MDC 2473.</title>
        <authorList>
            <person name="Colston S.M."/>
            <person name="Navarro A."/>
            <person name="Martinez-Murcia A.J."/>
            <person name="Graf J."/>
        </authorList>
    </citation>
    <scope>NUCLEOTIDE SEQUENCE [LARGE SCALE GENOMIC DNA]</scope>
    <source>
        <strain evidence="2 3">MDC 2473</strain>
    </source>
</reference>
<evidence type="ECO:0000313" key="2">
    <source>
        <dbReference type="EMBL" id="PJC93947.1"/>
    </source>
</evidence>
<keyword evidence="1" id="KW-0812">Transmembrane</keyword>
<keyword evidence="1" id="KW-0472">Membrane</keyword>
<feature type="transmembrane region" description="Helical" evidence="1">
    <location>
        <begin position="96"/>
        <end position="114"/>
    </location>
</feature>
<keyword evidence="3" id="KW-1185">Reference proteome</keyword>
<keyword evidence="1" id="KW-1133">Transmembrane helix</keyword>
<dbReference type="AlphaFoldDB" id="A0A2M8HBJ1"/>